<dbReference type="AlphaFoldDB" id="A0A3G6J3Q1"/>
<dbReference type="PANTHER" id="PTHR39430">
    <property type="entry name" value="MEMBRANE-ASSOCIATED PROTEASE-RELATED"/>
    <property type="match status" value="1"/>
</dbReference>
<feature type="transmembrane region" description="Helical" evidence="1">
    <location>
        <begin position="222"/>
        <end position="244"/>
    </location>
</feature>
<keyword evidence="1" id="KW-0472">Membrane</keyword>
<dbReference type="InterPro" id="IPR003675">
    <property type="entry name" value="Rce1/LyrA-like_dom"/>
</dbReference>
<accession>A0A3G6J3Q1</accession>
<gene>
    <name evidence="3" type="ORF">CCHOA_01335</name>
</gene>
<dbReference type="GO" id="GO:0080120">
    <property type="term" value="P:CAAX-box protein maturation"/>
    <property type="evidence" value="ECO:0007669"/>
    <property type="project" value="UniProtKB-ARBA"/>
</dbReference>
<evidence type="ECO:0000313" key="3">
    <source>
        <dbReference type="EMBL" id="AZA12695.1"/>
    </source>
</evidence>
<feature type="transmembrane region" description="Helical" evidence="1">
    <location>
        <begin position="31"/>
        <end position="58"/>
    </location>
</feature>
<feature type="transmembrane region" description="Helical" evidence="1">
    <location>
        <begin position="173"/>
        <end position="193"/>
    </location>
</feature>
<protein>
    <submittedName>
        <fullName evidence="3">CAAX amino terminal protease self-immunity</fullName>
    </submittedName>
</protein>
<name>A0A3G6J3Q1_9CORY</name>
<keyword evidence="1" id="KW-1133">Transmembrane helix</keyword>
<dbReference type="PANTHER" id="PTHR39430:SF1">
    <property type="entry name" value="PROTEASE"/>
    <property type="match status" value="1"/>
</dbReference>
<sequence>MKRSLSLLEPTPQPFARQVARVTGMSVAAQVIIPFFLGIAVLLLLPAVGTVVVALLTGESLEQTLSWASTAGMWVAVLGGAWLITRVSRISWRALGFDVHRWWQQLTLGFVAGSGLIGLVTAVLVVTGAVSLRWVWSADAATALAVAVLYFLAQGMLEELVYRGYWMPHFAKYFGQTAALAATAFFFAIMHGANPGLGVIPLLNLVLFGLVFGLLYWRTGSLWITGAAHSAWNLTQGVVVGAQVSGNSTGVRLWEATATGAPWLSGATFGFEGSVVVTALGLVLVVLLLRVGRPAGN</sequence>
<feature type="transmembrane region" description="Helical" evidence="1">
    <location>
        <begin position="199"/>
        <end position="217"/>
    </location>
</feature>
<dbReference type="Proteomes" id="UP000269019">
    <property type="component" value="Chromosome"/>
</dbReference>
<evidence type="ECO:0000313" key="4">
    <source>
        <dbReference type="Proteomes" id="UP000269019"/>
    </source>
</evidence>
<keyword evidence="3" id="KW-0645">Protease</keyword>
<dbReference type="Pfam" id="PF02517">
    <property type="entry name" value="Rce1-like"/>
    <property type="match status" value="1"/>
</dbReference>
<feature type="transmembrane region" description="Helical" evidence="1">
    <location>
        <begin position="64"/>
        <end position="85"/>
    </location>
</feature>
<feature type="transmembrane region" description="Helical" evidence="1">
    <location>
        <begin position="264"/>
        <end position="289"/>
    </location>
</feature>
<dbReference type="OrthoDB" id="4413423at2"/>
<evidence type="ECO:0000259" key="2">
    <source>
        <dbReference type="Pfam" id="PF02517"/>
    </source>
</evidence>
<feature type="transmembrane region" description="Helical" evidence="1">
    <location>
        <begin position="106"/>
        <end position="128"/>
    </location>
</feature>
<feature type="transmembrane region" description="Helical" evidence="1">
    <location>
        <begin position="134"/>
        <end position="153"/>
    </location>
</feature>
<dbReference type="GO" id="GO:0006508">
    <property type="term" value="P:proteolysis"/>
    <property type="evidence" value="ECO:0007669"/>
    <property type="project" value="UniProtKB-KW"/>
</dbReference>
<keyword evidence="1" id="KW-0812">Transmembrane</keyword>
<feature type="domain" description="CAAX prenyl protease 2/Lysostaphin resistance protein A-like" evidence="2">
    <location>
        <begin position="143"/>
        <end position="234"/>
    </location>
</feature>
<organism evidence="3 4">
    <name type="scientific">Corynebacterium choanae</name>
    <dbReference type="NCBI Taxonomy" id="1862358"/>
    <lineage>
        <taxon>Bacteria</taxon>
        <taxon>Bacillati</taxon>
        <taxon>Actinomycetota</taxon>
        <taxon>Actinomycetes</taxon>
        <taxon>Mycobacteriales</taxon>
        <taxon>Corynebacteriaceae</taxon>
        <taxon>Corynebacterium</taxon>
    </lineage>
</organism>
<dbReference type="RefSeq" id="WP_123925942.1">
    <property type="nucleotide sequence ID" value="NZ_CP033896.1"/>
</dbReference>
<dbReference type="GO" id="GO:0004175">
    <property type="term" value="F:endopeptidase activity"/>
    <property type="evidence" value="ECO:0007669"/>
    <property type="project" value="UniProtKB-ARBA"/>
</dbReference>
<dbReference type="EMBL" id="CP033896">
    <property type="protein sequence ID" value="AZA12695.1"/>
    <property type="molecule type" value="Genomic_DNA"/>
</dbReference>
<reference evidence="3 4" key="1">
    <citation type="submission" date="2018-11" db="EMBL/GenBank/DDBJ databases">
        <authorList>
            <person name="Kleinhagauer T."/>
            <person name="Glaeser S.P."/>
            <person name="Spergser J."/>
            <person name="Ruckert C."/>
            <person name="Kaempfer P."/>
            <person name="Busse H.-J."/>
        </authorList>
    </citation>
    <scope>NUCLEOTIDE SEQUENCE [LARGE SCALE GENOMIC DNA]</scope>
    <source>
        <strain evidence="3 4">200CH</strain>
    </source>
</reference>
<dbReference type="KEGG" id="ccho:CCHOA_01335"/>
<keyword evidence="3" id="KW-0378">Hydrolase</keyword>
<proteinExistence type="predicted"/>
<evidence type="ECO:0000256" key="1">
    <source>
        <dbReference type="SAM" id="Phobius"/>
    </source>
</evidence>
<keyword evidence="4" id="KW-1185">Reference proteome</keyword>